<feature type="domain" description="Amidohydrolase-related" evidence="4">
    <location>
        <begin position="77"/>
        <end position="347"/>
    </location>
</feature>
<dbReference type="Proteomes" id="UP000008631">
    <property type="component" value="Chromosome"/>
</dbReference>
<dbReference type="SUPFAM" id="SSF51556">
    <property type="entry name" value="Metallo-dependent hydrolases"/>
    <property type="match status" value="1"/>
</dbReference>
<dbReference type="EC" id="3.5.1.25" evidence="5"/>
<protein>
    <submittedName>
        <fullName evidence="5">N-acetylglucosamine-6-phosphate deacetylase</fullName>
        <ecNumber evidence="5">3.5.1.25</ecNumber>
    </submittedName>
</protein>
<comment type="similarity">
    <text evidence="1">Belongs to the metallo-dependent hydrolases superfamily. NagA family.</text>
</comment>
<dbReference type="AlphaFoldDB" id="E8R0J3"/>
<feature type="compositionally biased region" description="Basic and acidic residues" evidence="3">
    <location>
        <begin position="25"/>
        <end position="41"/>
    </location>
</feature>
<evidence type="ECO:0000313" key="5">
    <source>
        <dbReference type="EMBL" id="ADV63325.1"/>
    </source>
</evidence>
<sequence length="401" mass="43968">MTSPFRLSPLNPPPPPPPSQNLPLHPDRPKPESKEIGGDCENRDRIHITSPFWDLQLNGRWGWSFSDPEIPLDVVGRLIRRLAARGVGKFCPTFITASSEILAQALERLGEALSLESWLSDRVAGFHLEGPMISPRDGYRGAHPLEAVRALRLDEFDWLQERAGGRIVLVTLAPEWPEALETIAGLKERGVVVALGHTAADGERIAQAVEAGATLSTHLGNGLAAELPRHPNPIWIQGAEDRLMASLIADGLHLDDATLTCLWRIKGPERTILVSDDSPLAGCPPGQYGPWWVDEQGTVRVVGTSYLAGANLDLIDAVNRLINVAGASLDQALACVTTNPARLLGRTVDPGDYVELEWDRTSGLWSVRGGEIGGRRFRNPATPNRRDRMNSWREEPEAIWD</sequence>
<dbReference type="GO" id="GO:0008448">
    <property type="term" value="F:N-acetylglucosamine-6-phosphate deacetylase activity"/>
    <property type="evidence" value="ECO:0007669"/>
    <property type="project" value="UniProtKB-EC"/>
</dbReference>
<keyword evidence="6" id="KW-1185">Reference proteome</keyword>
<feature type="region of interest" description="Disordered" evidence="3">
    <location>
        <begin position="376"/>
        <end position="401"/>
    </location>
</feature>
<dbReference type="STRING" id="575540.Isop_2759"/>
<evidence type="ECO:0000256" key="1">
    <source>
        <dbReference type="ARBA" id="ARBA00010716"/>
    </source>
</evidence>
<feature type="compositionally biased region" description="Basic and acidic residues" evidence="3">
    <location>
        <begin position="384"/>
        <end position="401"/>
    </location>
</feature>
<accession>E8R0J3</accession>
<proteinExistence type="inferred from homology"/>
<dbReference type="EMBL" id="CP002353">
    <property type="protein sequence ID" value="ADV63325.1"/>
    <property type="molecule type" value="Genomic_DNA"/>
</dbReference>
<feature type="compositionally biased region" description="Pro residues" evidence="3">
    <location>
        <begin position="10"/>
        <end position="20"/>
    </location>
</feature>
<dbReference type="FunCoup" id="E8R0J3">
    <property type="interactions" value="171"/>
</dbReference>
<organism evidence="5 6">
    <name type="scientific">Isosphaera pallida (strain ATCC 43644 / DSM 9630 / IS1B)</name>
    <dbReference type="NCBI Taxonomy" id="575540"/>
    <lineage>
        <taxon>Bacteria</taxon>
        <taxon>Pseudomonadati</taxon>
        <taxon>Planctomycetota</taxon>
        <taxon>Planctomycetia</taxon>
        <taxon>Isosphaerales</taxon>
        <taxon>Isosphaeraceae</taxon>
        <taxon>Isosphaera</taxon>
    </lineage>
</organism>
<dbReference type="eggNOG" id="COG1820">
    <property type="taxonomic scope" value="Bacteria"/>
</dbReference>
<dbReference type="HOGENOM" id="CLU_032482_2_0_0"/>
<gene>
    <name evidence="5" type="ordered locus">Isop_2759</name>
</gene>
<evidence type="ECO:0000313" key="6">
    <source>
        <dbReference type="Proteomes" id="UP000008631"/>
    </source>
</evidence>
<evidence type="ECO:0000256" key="3">
    <source>
        <dbReference type="SAM" id="MobiDB-lite"/>
    </source>
</evidence>
<dbReference type="KEGG" id="ipa:Isop_2759"/>
<dbReference type="PANTHER" id="PTHR11113:SF14">
    <property type="entry name" value="N-ACETYLGLUCOSAMINE-6-PHOSPHATE DEACETYLASE"/>
    <property type="match status" value="1"/>
</dbReference>
<dbReference type="PANTHER" id="PTHR11113">
    <property type="entry name" value="N-ACETYLGLUCOSAMINE-6-PHOSPHATE DEACETYLASE"/>
    <property type="match status" value="1"/>
</dbReference>
<dbReference type="InParanoid" id="E8R0J3"/>
<name>E8R0J3_ISOPI</name>
<reference evidence="5 6" key="2">
    <citation type="journal article" date="2011" name="Stand. Genomic Sci.">
        <title>Complete genome sequence of Isosphaera pallida type strain (IS1B).</title>
        <authorList>
            <consortium name="US DOE Joint Genome Institute (JGI-PGF)"/>
            <person name="Goker M."/>
            <person name="Cleland D."/>
            <person name="Saunders E."/>
            <person name="Lapidus A."/>
            <person name="Nolan M."/>
            <person name="Lucas S."/>
            <person name="Hammon N."/>
            <person name="Deshpande S."/>
            <person name="Cheng J.F."/>
            <person name="Tapia R."/>
            <person name="Han C."/>
            <person name="Goodwin L."/>
            <person name="Pitluck S."/>
            <person name="Liolios K."/>
            <person name="Pagani I."/>
            <person name="Ivanova N."/>
            <person name="Mavromatis K."/>
            <person name="Pati A."/>
            <person name="Chen A."/>
            <person name="Palaniappan K."/>
            <person name="Land M."/>
            <person name="Hauser L."/>
            <person name="Chang Y.J."/>
            <person name="Jeffries C.D."/>
            <person name="Detter J.C."/>
            <person name="Beck B."/>
            <person name="Woyke T."/>
            <person name="Bristow J."/>
            <person name="Eisen J.A."/>
            <person name="Markowitz V."/>
            <person name="Hugenholtz P."/>
            <person name="Kyrpides N.C."/>
            <person name="Klenk H.P."/>
        </authorList>
    </citation>
    <scope>NUCLEOTIDE SEQUENCE [LARGE SCALE GENOMIC DNA]</scope>
    <source>
        <strain evidence="6">ATCC 43644 / DSM 9630 / IS1B</strain>
    </source>
</reference>
<dbReference type="Gene3D" id="3.20.20.140">
    <property type="entry name" value="Metal-dependent hydrolases"/>
    <property type="match status" value="1"/>
</dbReference>
<dbReference type="GO" id="GO:0006046">
    <property type="term" value="P:N-acetylglucosamine catabolic process"/>
    <property type="evidence" value="ECO:0007669"/>
    <property type="project" value="TreeGrafter"/>
</dbReference>
<dbReference type="OrthoDB" id="9776488at2"/>
<keyword evidence="2 5" id="KW-0378">Hydrolase</keyword>
<evidence type="ECO:0000256" key="2">
    <source>
        <dbReference type="ARBA" id="ARBA00022801"/>
    </source>
</evidence>
<feature type="region of interest" description="Disordered" evidence="3">
    <location>
        <begin position="1"/>
        <end position="41"/>
    </location>
</feature>
<evidence type="ECO:0000259" key="4">
    <source>
        <dbReference type="Pfam" id="PF01979"/>
    </source>
</evidence>
<reference key="1">
    <citation type="submission" date="2010-11" db="EMBL/GenBank/DDBJ databases">
        <title>The complete sequence of chromosome of Isophaera pallida ATCC 43644.</title>
        <authorList>
            <consortium name="US DOE Joint Genome Institute (JGI-PGF)"/>
            <person name="Lucas S."/>
            <person name="Copeland A."/>
            <person name="Lapidus A."/>
            <person name="Bruce D."/>
            <person name="Goodwin L."/>
            <person name="Pitluck S."/>
            <person name="Kyrpides N."/>
            <person name="Mavromatis K."/>
            <person name="Pagani I."/>
            <person name="Ivanova N."/>
            <person name="Saunders E."/>
            <person name="Brettin T."/>
            <person name="Detter J.C."/>
            <person name="Han C."/>
            <person name="Tapia R."/>
            <person name="Land M."/>
            <person name="Hauser L."/>
            <person name="Markowitz V."/>
            <person name="Cheng J.-F."/>
            <person name="Hugenholtz P."/>
            <person name="Woyke T."/>
            <person name="Wu D."/>
            <person name="Eisen J.A."/>
        </authorList>
    </citation>
    <scope>NUCLEOTIDE SEQUENCE</scope>
    <source>
        <strain>ATCC 43644</strain>
    </source>
</reference>
<dbReference type="Pfam" id="PF01979">
    <property type="entry name" value="Amidohydro_1"/>
    <property type="match status" value="1"/>
</dbReference>
<dbReference type="InterPro" id="IPR032466">
    <property type="entry name" value="Metal_Hydrolase"/>
</dbReference>
<dbReference type="InterPro" id="IPR006680">
    <property type="entry name" value="Amidohydro-rel"/>
</dbReference>